<name>A0A511YXB1_9CELL</name>
<keyword evidence="2" id="KW-1185">Reference proteome</keyword>
<dbReference type="AlphaFoldDB" id="A0A511YXB1"/>
<proteinExistence type="predicted"/>
<evidence type="ECO:0008006" key="3">
    <source>
        <dbReference type="Google" id="ProtNLM"/>
    </source>
</evidence>
<organism evidence="1 2">
    <name type="scientific">Actinotalea fermentans</name>
    <dbReference type="NCBI Taxonomy" id="43671"/>
    <lineage>
        <taxon>Bacteria</taxon>
        <taxon>Bacillati</taxon>
        <taxon>Actinomycetota</taxon>
        <taxon>Actinomycetes</taxon>
        <taxon>Micrococcales</taxon>
        <taxon>Cellulomonadaceae</taxon>
        <taxon>Actinotalea</taxon>
    </lineage>
</organism>
<protein>
    <recommendedName>
        <fullName evidence="3">Pyridoxamine 5'-phosphate oxidase putative domain-containing protein</fullName>
    </recommendedName>
</protein>
<evidence type="ECO:0000313" key="1">
    <source>
        <dbReference type="EMBL" id="GEN79838.1"/>
    </source>
</evidence>
<dbReference type="RefSeq" id="WP_034245834.1">
    <property type="nucleotide sequence ID" value="NZ_BJYK01000004.1"/>
</dbReference>
<accession>A0A511YXB1</accession>
<sequence>MTTWGQFAESAPEVAEAARALLTVPGQGFGYLATVGANGAPRIHPIMPVWASGSLFAFIEPSPKLRDLERDGRYALHSTGSEDVDDELMVAGHAVVRDEAALREAAVAACPFTPGAQTPLVELLLDRVMWAHYEPRGVFPPQYRVWRAPEPAAVPDAG</sequence>
<dbReference type="InterPro" id="IPR012349">
    <property type="entry name" value="Split_barrel_FMN-bd"/>
</dbReference>
<dbReference type="Proteomes" id="UP000321484">
    <property type="component" value="Unassembled WGS sequence"/>
</dbReference>
<dbReference type="Gene3D" id="2.30.110.10">
    <property type="entry name" value="Electron Transport, Fmn-binding Protein, Chain A"/>
    <property type="match status" value="1"/>
</dbReference>
<reference evidence="1 2" key="1">
    <citation type="submission" date="2019-07" db="EMBL/GenBank/DDBJ databases">
        <title>Whole genome shotgun sequence of Actinotalea fermentans NBRC 105374.</title>
        <authorList>
            <person name="Hosoyama A."/>
            <person name="Uohara A."/>
            <person name="Ohji S."/>
            <person name="Ichikawa N."/>
        </authorList>
    </citation>
    <scope>NUCLEOTIDE SEQUENCE [LARGE SCALE GENOMIC DNA]</scope>
    <source>
        <strain evidence="1 2">NBRC 105374</strain>
    </source>
</reference>
<evidence type="ECO:0000313" key="2">
    <source>
        <dbReference type="Proteomes" id="UP000321484"/>
    </source>
</evidence>
<gene>
    <name evidence="1" type="ORF">AFE02nite_15720</name>
</gene>
<dbReference type="EMBL" id="BJYK01000004">
    <property type="protein sequence ID" value="GEN79838.1"/>
    <property type="molecule type" value="Genomic_DNA"/>
</dbReference>
<dbReference type="SUPFAM" id="SSF50475">
    <property type="entry name" value="FMN-binding split barrel"/>
    <property type="match status" value="1"/>
</dbReference>
<comment type="caution">
    <text evidence="1">The sequence shown here is derived from an EMBL/GenBank/DDBJ whole genome shotgun (WGS) entry which is preliminary data.</text>
</comment>